<protein>
    <submittedName>
        <fullName evidence="5">S9 family peptidase</fullName>
    </submittedName>
</protein>
<feature type="signal peptide" evidence="3">
    <location>
        <begin position="1"/>
        <end position="26"/>
    </location>
</feature>
<dbReference type="InterPro" id="IPR011042">
    <property type="entry name" value="6-blade_b-propeller_TolB-like"/>
</dbReference>
<evidence type="ECO:0000313" key="6">
    <source>
        <dbReference type="Proteomes" id="UP000264071"/>
    </source>
</evidence>
<evidence type="ECO:0000259" key="4">
    <source>
        <dbReference type="Pfam" id="PF00326"/>
    </source>
</evidence>
<dbReference type="SUPFAM" id="SSF53474">
    <property type="entry name" value="alpha/beta-Hydrolases"/>
    <property type="match status" value="1"/>
</dbReference>
<proteinExistence type="predicted"/>
<keyword evidence="3" id="KW-0732">Signal</keyword>
<feature type="region of interest" description="Disordered" evidence="2">
    <location>
        <begin position="385"/>
        <end position="405"/>
    </location>
</feature>
<dbReference type="AlphaFoldDB" id="A0A3D4V8I8"/>
<comment type="caution">
    <text evidence="5">The sequence shown here is derived from an EMBL/GenBank/DDBJ whole genome shotgun (WGS) entry which is preliminary data.</text>
</comment>
<evidence type="ECO:0000313" key="5">
    <source>
        <dbReference type="EMBL" id="HCT57042.1"/>
    </source>
</evidence>
<evidence type="ECO:0000256" key="2">
    <source>
        <dbReference type="SAM" id="MobiDB-lite"/>
    </source>
</evidence>
<dbReference type="InterPro" id="IPR029058">
    <property type="entry name" value="AB_hydrolase_fold"/>
</dbReference>
<accession>A0A3D4V8I8</accession>
<evidence type="ECO:0000256" key="1">
    <source>
        <dbReference type="ARBA" id="ARBA00022801"/>
    </source>
</evidence>
<dbReference type="PANTHER" id="PTHR42776:SF28">
    <property type="entry name" value="GLUTAMYL ENDOPEPTIDASE, CHLOROPLASTIC-RELATED"/>
    <property type="match status" value="1"/>
</dbReference>
<gene>
    <name evidence="5" type="ORF">DGD08_07480</name>
</gene>
<feature type="domain" description="Peptidase S9 prolyl oligopeptidase catalytic" evidence="4">
    <location>
        <begin position="705"/>
        <end position="894"/>
    </location>
</feature>
<name>A0A3D4V8I8_9BACT</name>
<reference evidence="5 6" key="1">
    <citation type="journal article" date="2018" name="Nat. Biotechnol.">
        <title>A standardized bacterial taxonomy based on genome phylogeny substantially revises the tree of life.</title>
        <authorList>
            <person name="Parks D.H."/>
            <person name="Chuvochina M."/>
            <person name="Waite D.W."/>
            <person name="Rinke C."/>
            <person name="Skarshewski A."/>
            <person name="Chaumeil P.A."/>
            <person name="Hugenholtz P."/>
        </authorList>
    </citation>
    <scope>NUCLEOTIDE SEQUENCE [LARGE SCALE GENOMIC DNA]</scope>
    <source>
        <strain evidence="5">UBA8844</strain>
    </source>
</reference>
<dbReference type="Proteomes" id="UP000264071">
    <property type="component" value="Unassembled WGS sequence"/>
</dbReference>
<dbReference type="GO" id="GO:0006508">
    <property type="term" value="P:proteolysis"/>
    <property type="evidence" value="ECO:0007669"/>
    <property type="project" value="InterPro"/>
</dbReference>
<dbReference type="EMBL" id="DPIY01000006">
    <property type="protein sequence ID" value="HCT57042.1"/>
    <property type="molecule type" value="Genomic_DNA"/>
</dbReference>
<dbReference type="SUPFAM" id="SSF82171">
    <property type="entry name" value="DPP6 N-terminal domain-like"/>
    <property type="match status" value="1"/>
</dbReference>
<dbReference type="GO" id="GO:0004252">
    <property type="term" value="F:serine-type endopeptidase activity"/>
    <property type="evidence" value="ECO:0007669"/>
    <property type="project" value="TreeGrafter"/>
</dbReference>
<dbReference type="InterPro" id="IPR001375">
    <property type="entry name" value="Peptidase_S9_cat"/>
</dbReference>
<feature type="chain" id="PRO_5017562939" evidence="3">
    <location>
        <begin position="27"/>
        <end position="904"/>
    </location>
</feature>
<evidence type="ECO:0000256" key="3">
    <source>
        <dbReference type="SAM" id="SignalP"/>
    </source>
</evidence>
<keyword evidence="1" id="KW-0378">Hydrolase</keyword>
<dbReference type="OMA" id="LPHEPHW"/>
<dbReference type="Gene3D" id="2.120.10.30">
    <property type="entry name" value="TolB, C-terminal domain"/>
    <property type="match status" value="1"/>
</dbReference>
<dbReference type="Pfam" id="PF00326">
    <property type="entry name" value="Peptidase_S9"/>
    <property type="match status" value="1"/>
</dbReference>
<organism evidence="5 6">
    <name type="scientific">Gemmatimonas aurantiaca</name>
    <dbReference type="NCBI Taxonomy" id="173480"/>
    <lineage>
        <taxon>Bacteria</taxon>
        <taxon>Pseudomonadati</taxon>
        <taxon>Gemmatimonadota</taxon>
        <taxon>Gemmatimonadia</taxon>
        <taxon>Gemmatimonadales</taxon>
        <taxon>Gemmatimonadaceae</taxon>
        <taxon>Gemmatimonas</taxon>
    </lineage>
</organism>
<dbReference type="Gene3D" id="3.40.50.1820">
    <property type="entry name" value="alpha/beta hydrolase"/>
    <property type="match status" value="1"/>
</dbReference>
<dbReference type="PANTHER" id="PTHR42776">
    <property type="entry name" value="SERINE PEPTIDASE S9 FAMILY MEMBER"/>
    <property type="match status" value="1"/>
</dbReference>
<sequence>MSVFSPKRLAAPLALLAAAPFSVAMAQNAAGAATSAPATNGSWDPQRALRAETFIKPPENIERMVMTPRVDISFENQSPDRRWFLRPTGADRGDIKAYGAPHIWLGGLQVDTRANRARSVTTSNRSGIELVDPRTGSTRALQVPAGASISAPVWSPTGSHVAFIANFPTASYAYVADVNTGKSTRLSERPLLATFVTDLEFTGDGKHVVTVLVPTARGALPTHGAGDIEDGPQVRLTESRAVPQPVHFSLLKDPHDKAQLTYYTTGQVALIDVRSKAVRNIGAPTMVRDLSASHDGAWVRVTRMVEPFSYLVPVNNFGTVQELWDGTGKVVSTLARTPLREAQAGGGGFGGGDAVAASDTTKRNLQWYPIGAGILYLKNVPGAAPAAPAGGRSGGPNGAAGDSTVTRGQGMGAGAPIRVQAAKGQIVLWRAPYGPNDTTVLYQGGPQLTNVAFSTDSTTMFVADSGAVIAVRVKEPTQRFNLGRNVRLPAAGGGPFGGGGFGGAAQNTDSTAGQLVARRVHGVNYVLLGKDGKSVALTGTRAPGANWYKQAPRPFLDRMDITSRSRTRLMDSPADTYESFVAALDDDVSQFVVTRESRTTIQDAWLRSAGGTDAKQLTKNVDVGPEVSGAISKRFQVTRPRDGTKYWVDVLLPRDWKPGQKLPGIIWFYPREYSNLQDYERSRYTTNINAFRAVPSARPASAQWMFVSQGYAFIQPDIPIYGDAGRMNDNYTRDLKENLDAVINAAVDSGFVDRDRMGLGGHSYGAFSTVNAMSLMPNFKAGIAGDGMYNRTLTPFGFQSERRNFYQAQSTYLDMSPFLRADKISGALLLYHALEDQNTGTDPISSTRMYAALQGLGKNAALYMYPYEDHSVSTYASDLDMWARWVAWMDIYVKNAKPAASIVP</sequence>